<keyword evidence="2" id="KW-1185">Reference proteome</keyword>
<dbReference type="Proteomes" id="UP000009183">
    <property type="component" value="Chromosome 8"/>
</dbReference>
<reference evidence="2" key="1">
    <citation type="journal article" date="2007" name="Nature">
        <title>The grapevine genome sequence suggests ancestral hexaploidization in major angiosperm phyla.</title>
        <authorList>
            <consortium name="The French-Italian Public Consortium for Grapevine Genome Characterization."/>
            <person name="Jaillon O."/>
            <person name="Aury J.-M."/>
            <person name="Noel B."/>
            <person name="Policriti A."/>
            <person name="Clepet C."/>
            <person name="Casagrande A."/>
            <person name="Choisne N."/>
            <person name="Aubourg S."/>
            <person name="Vitulo N."/>
            <person name="Jubin C."/>
            <person name="Vezzi A."/>
            <person name="Legeai F."/>
            <person name="Hugueney P."/>
            <person name="Dasilva C."/>
            <person name="Horner D."/>
            <person name="Mica E."/>
            <person name="Jublot D."/>
            <person name="Poulain J."/>
            <person name="Bruyere C."/>
            <person name="Billault A."/>
            <person name="Segurens B."/>
            <person name="Gouyvenoux M."/>
            <person name="Ugarte E."/>
            <person name="Cattonaro F."/>
            <person name="Anthouard V."/>
            <person name="Vico V."/>
            <person name="Del Fabbro C."/>
            <person name="Alaux M."/>
            <person name="Di Gaspero G."/>
            <person name="Dumas V."/>
            <person name="Felice N."/>
            <person name="Paillard S."/>
            <person name="Juman I."/>
            <person name="Moroldo M."/>
            <person name="Scalabrin S."/>
            <person name="Canaguier A."/>
            <person name="Le Clainche I."/>
            <person name="Malacrida G."/>
            <person name="Durand E."/>
            <person name="Pesole G."/>
            <person name="Laucou V."/>
            <person name="Chatelet P."/>
            <person name="Merdinoglu D."/>
            <person name="Delledonne M."/>
            <person name="Pezzotti M."/>
            <person name="Lecharny A."/>
            <person name="Scarpelli C."/>
            <person name="Artiguenave F."/>
            <person name="Pe M.E."/>
            <person name="Valle G."/>
            <person name="Morgante M."/>
            <person name="Caboche M."/>
            <person name="Adam-Blondon A.-F."/>
            <person name="Weissenbach J."/>
            <person name="Quetier F."/>
            <person name="Wincker P."/>
        </authorList>
    </citation>
    <scope>NUCLEOTIDE SEQUENCE [LARGE SCALE GENOMIC DNA]</scope>
    <source>
        <strain evidence="2">cv. Pinot noir / PN40024</strain>
    </source>
</reference>
<evidence type="ECO:0000313" key="2">
    <source>
        <dbReference type="Proteomes" id="UP000009183"/>
    </source>
</evidence>
<dbReference type="AlphaFoldDB" id="F6HQV4"/>
<protein>
    <submittedName>
        <fullName evidence="1">Uncharacterized protein</fullName>
    </submittedName>
</protein>
<dbReference type="EMBL" id="FN596008">
    <property type="protein sequence ID" value="CCB57002.1"/>
    <property type="molecule type" value="Genomic_DNA"/>
</dbReference>
<name>F6HQV4_VITVI</name>
<dbReference type="InParanoid" id="F6HQV4"/>
<sequence>MRLGGRGMARTKDEPLAFHFPSYLLSQLGG</sequence>
<organism evidence="1 2">
    <name type="scientific">Vitis vinifera</name>
    <name type="common">Grape</name>
    <dbReference type="NCBI Taxonomy" id="29760"/>
    <lineage>
        <taxon>Eukaryota</taxon>
        <taxon>Viridiplantae</taxon>
        <taxon>Streptophyta</taxon>
        <taxon>Embryophyta</taxon>
        <taxon>Tracheophyta</taxon>
        <taxon>Spermatophyta</taxon>
        <taxon>Magnoliopsida</taxon>
        <taxon>eudicotyledons</taxon>
        <taxon>Gunneridae</taxon>
        <taxon>Pentapetalae</taxon>
        <taxon>rosids</taxon>
        <taxon>Vitales</taxon>
        <taxon>Vitaceae</taxon>
        <taxon>Viteae</taxon>
        <taxon>Vitis</taxon>
    </lineage>
</organism>
<gene>
    <name evidence="1" type="ordered locus">VIT_08s0040g03190</name>
</gene>
<dbReference type="HOGENOM" id="CLU_3407157_0_0_1"/>
<proteinExistence type="predicted"/>
<evidence type="ECO:0000313" key="1">
    <source>
        <dbReference type="EMBL" id="CCB57002.1"/>
    </source>
</evidence>
<dbReference type="PaxDb" id="29760-VIT_08s0040g03190.t01"/>
<accession>F6HQV4</accession>